<dbReference type="InterPro" id="IPR051685">
    <property type="entry name" value="Ycf3/AcsC/BcsC/TPR_MFPF"/>
</dbReference>
<evidence type="ECO:0000313" key="3">
    <source>
        <dbReference type="EMBL" id="SUZ89974.1"/>
    </source>
</evidence>
<dbReference type="Gene3D" id="1.25.40.10">
    <property type="entry name" value="Tetratricopeptide repeat domain"/>
    <property type="match status" value="1"/>
</dbReference>
<name>A0A381RFF5_9ZZZZ</name>
<evidence type="ECO:0000256" key="2">
    <source>
        <dbReference type="ARBA" id="ARBA00022803"/>
    </source>
</evidence>
<sequence length="179" mass="21347">MFIRILIILLLYCLPLKADQYDVRLEQLFNRLLETDKEEEINNITLNIWEIWLESNDSNIENDFYEGLKSMRKGDLQMSVVFFTRVIEKKPTFAEAWNKRATVYYMLGKFDKSMFDINETLKLEPRHFGAMDGMVLILLHQQEYEKAIEIYEQILKIFPKSKSTLEKKERLADYITKSA</sequence>
<reference evidence="3" key="1">
    <citation type="submission" date="2018-05" db="EMBL/GenBank/DDBJ databases">
        <authorList>
            <person name="Lanie J.A."/>
            <person name="Ng W.-L."/>
            <person name="Kazmierczak K.M."/>
            <person name="Andrzejewski T.M."/>
            <person name="Davidsen T.M."/>
            <person name="Wayne K.J."/>
            <person name="Tettelin H."/>
            <person name="Glass J.I."/>
            <person name="Rusch D."/>
            <person name="Podicherti R."/>
            <person name="Tsui H.-C.T."/>
            <person name="Winkler M.E."/>
        </authorList>
    </citation>
    <scope>NUCLEOTIDE SEQUENCE</scope>
</reference>
<dbReference type="EMBL" id="UINC01001855">
    <property type="protein sequence ID" value="SUZ89974.1"/>
    <property type="molecule type" value="Genomic_DNA"/>
</dbReference>
<dbReference type="Pfam" id="PF13174">
    <property type="entry name" value="TPR_6"/>
    <property type="match status" value="1"/>
</dbReference>
<dbReference type="PANTHER" id="PTHR44943">
    <property type="entry name" value="CELLULOSE SYNTHASE OPERON PROTEIN C"/>
    <property type="match status" value="1"/>
</dbReference>
<dbReference type="Pfam" id="PF07719">
    <property type="entry name" value="TPR_2"/>
    <property type="match status" value="1"/>
</dbReference>
<dbReference type="InterPro" id="IPR019734">
    <property type="entry name" value="TPR_rpt"/>
</dbReference>
<gene>
    <name evidence="3" type="ORF">METZ01_LOCUS42828</name>
</gene>
<proteinExistence type="predicted"/>
<dbReference type="InterPro" id="IPR011990">
    <property type="entry name" value="TPR-like_helical_dom_sf"/>
</dbReference>
<evidence type="ECO:0000256" key="1">
    <source>
        <dbReference type="ARBA" id="ARBA00022737"/>
    </source>
</evidence>
<accession>A0A381RFF5</accession>
<keyword evidence="2" id="KW-0802">TPR repeat</keyword>
<organism evidence="3">
    <name type="scientific">marine metagenome</name>
    <dbReference type="NCBI Taxonomy" id="408172"/>
    <lineage>
        <taxon>unclassified sequences</taxon>
        <taxon>metagenomes</taxon>
        <taxon>ecological metagenomes</taxon>
    </lineage>
</organism>
<dbReference type="AlphaFoldDB" id="A0A381RFF5"/>
<dbReference type="InterPro" id="IPR013105">
    <property type="entry name" value="TPR_2"/>
</dbReference>
<dbReference type="PROSITE" id="PS50005">
    <property type="entry name" value="TPR"/>
    <property type="match status" value="2"/>
</dbReference>
<dbReference type="PANTHER" id="PTHR44943:SF4">
    <property type="entry name" value="TPR REPEAT-CONTAINING PROTEIN MJ0798"/>
    <property type="match status" value="1"/>
</dbReference>
<keyword evidence="1" id="KW-0677">Repeat</keyword>
<dbReference type="SMART" id="SM00028">
    <property type="entry name" value="TPR"/>
    <property type="match status" value="2"/>
</dbReference>
<dbReference type="SUPFAM" id="SSF48452">
    <property type="entry name" value="TPR-like"/>
    <property type="match status" value="1"/>
</dbReference>
<protein>
    <submittedName>
        <fullName evidence="3">Uncharacterized protein</fullName>
    </submittedName>
</protein>